<protein>
    <submittedName>
        <fullName evidence="4">Uncharacterized protein</fullName>
    </submittedName>
</protein>
<reference evidence="4" key="1">
    <citation type="journal article" date="2023" name="Plant J.">
        <title>The genome of the king protea, Protea cynaroides.</title>
        <authorList>
            <person name="Chang J."/>
            <person name="Duong T.A."/>
            <person name="Schoeman C."/>
            <person name="Ma X."/>
            <person name="Roodt D."/>
            <person name="Barker N."/>
            <person name="Li Z."/>
            <person name="Van de Peer Y."/>
            <person name="Mizrachi E."/>
        </authorList>
    </citation>
    <scope>NUCLEOTIDE SEQUENCE</scope>
    <source>
        <tissue evidence="4">Young leaves</tissue>
    </source>
</reference>
<keyword evidence="5" id="KW-1185">Reference proteome</keyword>
<feature type="compositionally biased region" description="Low complexity" evidence="1">
    <location>
        <begin position="91"/>
        <end position="102"/>
    </location>
</feature>
<feature type="region of interest" description="Disordered" evidence="1">
    <location>
        <begin position="36"/>
        <end position="125"/>
    </location>
</feature>
<gene>
    <name evidence="4" type="ORF">NE237_003790</name>
</gene>
<accession>A0A9Q0KHR6</accession>
<evidence type="ECO:0000256" key="1">
    <source>
        <dbReference type="SAM" id="MobiDB-lite"/>
    </source>
</evidence>
<organism evidence="4 5">
    <name type="scientific">Protea cynaroides</name>
    <dbReference type="NCBI Taxonomy" id="273540"/>
    <lineage>
        <taxon>Eukaryota</taxon>
        <taxon>Viridiplantae</taxon>
        <taxon>Streptophyta</taxon>
        <taxon>Embryophyta</taxon>
        <taxon>Tracheophyta</taxon>
        <taxon>Spermatophyta</taxon>
        <taxon>Magnoliopsida</taxon>
        <taxon>Proteales</taxon>
        <taxon>Proteaceae</taxon>
        <taxon>Protea</taxon>
    </lineage>
</organism>
<proteinExistence type="predicted"/>
<dbReference type="OrthoDB" id="784725at2759"/>
<keyword evidence="2" id="KW-0812">Transmembrane</keyword>
<evidence type="ECO:0000313" key="5">
    <source>
        <dbReference type="Proteomes" id="UP001141806"/>
    </source>
</evidence>
<keyword evidence="2" id="KW-1133">Transmembrane helix</keyword>
<dbReference type="AlphaFoldDB" id="A0A9Q0KHR6"/>
<dbReference type="PANTHER" id="PTHR36721:SF15">
    <property type="entry name" value="EN_SPM-LIKE TRANSPOSON PROTEIN"/>
    <property type="match status" value="1"/>
</dbReference>
<dbReference type="Proteomes" id="UP001141806">
    <property type="component" value="Unassembled WGS sequence"/>
</dbReference>
<dbReference type="PANTHER" id="PTHR36721">
    <property type="entry name" value="PROLINE-RICH FAMILY PROTEIN"/>
    <property type="match status" value="1"/>
</dbReference>
<evidence type="ECO:0000256" key="3">
    <source>
        <dbReference type="SAM" id="SignalP"/>
    </source>
</evidence>
<feature type="compositionally biased region" description="Polar residues" evidence="1">
    <location>
        <begin position="103"/>
        <end position="116"/>
    </location>
</feature>
<feature type="signal peptide" evidence="3">
    <location>
        <begin position="1"/>
        <end position="29"/>
    </location>
</feature>
<dbReference type="EMBL" id="JAMYWD010000005">
    <property type="protein sequence ID" value="KAJ4970691.1"/>
    <property type="molecule type" value="Genomic_DNA"/>
</dbReference>
<keyword evidence="2" id="KW-0472">Membrane</keyword>
<feature type="chain" id="PRO_5040313923" evidence="3">
    <location>
        <begin position="30"/>
        <end position="171"/>
    </location>
</feature>
<evidence type="ECO:0000256" key="2">
    <source>
        <dbReference type="SAM" id="Phobius"/>
    </source>
</evidence>
<evidence type="ECO:0000313" key="4">
    <source>
        <dbReference type="EMBL" id="KAJ4970691.1"/>
    </source>
</evidence>
<feature type="transmembrane region" description="Helical" evidence="2">
    <location>
        <begin position="130"/>
        <end position="150"/>
    </location>
</feature>
<name>A0A9Q0KHR6_9MAGN</name>
<keyword evidence="3" id="KW-0732">Signal</keyword>
<feature type="compositionally biased region" description="Pro residues" evidence="1">
    <location>
        <begin position="66"/>
        <end position="90"/>
    </location>
</feature>
<sequence length="171" mass="17376">MGSLFRLCSSLLLVITLLLIVDLHFAVSAETPQFSPVPAPESGGSNSPSPKSDAPAPGPSTDFNSPPSPPPADMVPTYPPPTPAPSPVTSPSPSLSPSDASDINQGAANNETADSQVSSSGGGLKGGPKAGIAIAVILGACIVGLVAIIYKKRKENVRRSQYSYAVGRELL</sequence>
<comment type="caution">
    <text evidence="4">The sequence shown here is derived from an EMBL/GenBank/DDBJ whole genome shotgun (WGS) entry which is preliminary data.</text>
</comment>